<evidence type="ECO:0000313" key="2">
    <source>
        <dbReference type="EMBL" id="KAF2715130.1"/>
    </source>
</evidence>
<evidence type="ECO:0000313" key="3">
    <source>
        <dbReference type="Proteomes" id="UP000799428"/>
    </source>
</evidence>
<name>A0A6G1KQP5_9PLEO</name>
<keyword evidence="1" id="KW-1133">Transmembrane helix</keyword>
<dbReference type="Proteomes" id="UP000799428">
    <property type="component" value="Unassembled WGS sequence"/>
</dbReference>
<reference evidence="2" key="1">
    <citation type="journal article" date="2020" name="Stud. Mycol.">
        <title>101 Dothideomycetes genomes: a test case for predicting lifestyles and emergence of pathogens.</title>
        <authorList>
            <person name="Haridas S."/>
            <person name="Albert R."/>
            <person name="Binder M."/>
            <person name="Bloem J."/>
            <person name="Labutti K."/>
            <person name="Salamov A."/>
            <person name="Andreopoulos B."/>
            <person name="Baker S."/>
            <person name="Barry K."/>
            <person name="Bills G."/>
            <person name="Bluhm B."/>
            <person name="Cannon C."/>
            <person name="Castanera R."/>
            <person name="Culley D."/>
            <person name="Daum C."/>
            <person name="Ezra D."/>
            <person name="Gonzalez J."/>
            <person name="Henrissat B."/>
            <person name="Kuo A."/>
            <person name="Liang C."/>
            <person name="Lipzen A."/>
            <person name="Lutzoni F."/>
            <person name="Magnuson J."/>
            <person name="Mondo S."/>
            <person name="Nolan M."/>
            <person name="Ohm R."/>
            <person name="Pangilinan J."/>
            <person name="Park H.-J."/>
            <person name="Ramirez L."/>
            <person name="Alfaro M."/>
            <person name="Sun H."/>
            <person name="Tritt A."/>
            <person name="Yoshinaga Y."/>
            <person name="Zwiers L.-H."/>
            <person name="Turgeon B."/>
            <person name="Goodwin S."/>
            <person name="Spatafora J."/>
            <person name="Crous P."/>
            <person name="Grigoriev I."/>
        </authorList>
    </citation>
    <scope>NUCLEOTIDE SEQUENCE</scope>
    <source>
        <strain evidence="2">CBS 279.74</strain>
    </source>
</reference>
<accession>A0A6G1KQP5</accession>
<keyword evidence="1" id="KW-0472">Membrane</keyword>
<sequence length="207" mass="23629">MSFVFARPRMRPLRKKKGTHVMMIDKTRHEIGHRQYVSLANCPHITLPLLCHGQFFLSFFLIPIIIYHTYIHRTTYVQYSQLHQATNQPTNPARSTSSHTLSSPEYRIRIRDNNQLINRSLIFGSRSMSVGKKERKVPKWGTTAGVQGVSRRTGQLPSRSNTGCFTLSFLRLSLRVLQCGGQMTRCLLEGRQSTKAKRAAGDEKLVS</sequence>
<feature type="transmembrane region" description="Helical" evidence="1">
    <location>
        <begin position="45"/>
        <end position="67"/>
    </location>
</feature>
<gene>
    <name evidence="2" type="ORF">K504DRAFT_19374</name>
</gene>
<keyword evidence="3" id="KW-1185">Reference proteome</keyword>
<evidence type="ECO:0000256" key="1">
    <source>
        <dbReference type="SAM" id="Phobius"/>
    </source>
</evidence>
<proteinExistence type="predicted"/>
<protein>
    <submittedName>
        <fullName evidence="2">Uncharacterized protein</fullName>
    </submittedName>
</protein>
<keyword evidence="1" id="KW-0812">Transmembrane</keyword>
<organism evidence="2 3">
    <name type="scientific">Pleomassaria siparia CBS 279.74</name>
    <dbReference type="NCBI Taxonomy" id="1314801"/>
    <lineage>
        <taxon>Eukaryota</taxon>
        <taxon>Fungi</taxon>
        <taxon>Dikarya</taxon>
        <taxon>Ascomycota</taxon>
        <taxon>Pezizomycotina</taxon>
        <taxon>Dothideomycetes</taxon>
        <taxon>Pleosporomycetidae</taxon>
        <taxon>Pleosporales</taxon>
        <taxon>Pleomassariaceae</taxon>
        <taxon>Pleomassaria</taxon>
    </lineage>
</organism>
<dbReference type="AlphaFoldDB" id="A0A6G1KQP5"/>
<dbReference type="EMBL" id="MU005764">
    <property type="protein sequence ID" value="KAF2715130.1"/>
    <property type="molecule type" value="Genomic_DNA"/>
</dbReference>